<gene>
    <name evidence="1" type="ORF">OBE_01181</name>
</gene>
<reference evidence="1" key="1">
    <citation type="journal article" date="2013" name="Environ. Microbiol.">
        <title>Microbiota from the distal guts of lean and obese adolescents exhibit partial functional redundancy besides clear differences in community structure.</title>
        <authorList>
            <person name="Ferrer M."/>
            <person name="Ruiz A."/>
            <person name="Lanza F."/>
            <person name="Haange S.B."/>
            <person name="Oberbach A."/>
            <person name="Till H."/>
            <person name="Bargiela R."/>
            <person name="Campoy C."/>
            <person name="Segura M.T."/>
            <person name="Richter M."/>
            <person name="von Bergen M."/>
            <person name="Seifert J."/>
            <person name="Suarez A."/>
        </authorList>
    </citation>
    <scope>NUCLEOTIDE SEQUENCE</scope>
</reference>
<dbReference type="EMBL" id="AJWZ01000773">
    <property type="protein sequence ID" value="EKC75801.1"/>
    <property type="molecule type" value="Genomic_DNA"/>
</dbReference>
<sequence>PNGQKSKYCSKRTLESEFENLIANANFRYIFLSYNNEGLMNVDAIKNIMSRYGTYRCFTQSYRRFKADKDENRNISGKETTEYLHCLIKEE</sequence>
<accession>K1UVW8</accession>
<dbReference type="GO" id="GO:0032259">
    <property type="term" value="P:methylation"/>
    <property type="evidence" value="ECO:0007669"/>
    <property type="project" value="UniProtKB-KW"/>
</dbReference>
<keyword evidence="1" id="KW-0808">Transferase</keyword>
<organism evidence="1">
    <name type="scientific">human gut metagenome</name>
    <dbReference type="NCBI Taxonomy" id="408170"/>
    <lineage>
        <taxon>unclassified sequences</taxon>
        <taxon>metagenomes</taxon>
        <taxon>organismal metagenomes</taxon>
    </lineage>
</organism>
<dbReference type="AlphaFoldDB" id="K1UVW8"/>
<comment type="caution">
    <text evidence="1">The sequence shown here is derived from an EMBL/GenBank/DDBJ whole genome shotgun (WGS) entry which is preliminary data.</text>
</comment>
<evidence type="ECO:0000313" key="1">
    <source>
        <dbReference type="EMBL" id="EKC75801.1"/>
    </source>
</evidence>
<keyword evidence="1" id="KW-0489">Methyltransferase</keyword>
<dbReference type="GO" id="GO:0008168">
    <property type="term" value="F:methyltransferase activity"/>
    <property type="evidence" value="ECO:0007669"/>
    <property type="project" value="UniProtKB-KW"/>
</dbReference>
<name>K1UVW8_9ZZZZ</name>
<feature type="non-terminal residue" evidence="1">
    <location>
        <position position="1"/>
    </location>
</feature>
<protein>
    <submittedName>
        <fullName evidence="1">Modification methylase</fullName>
    </submittedName>
</protein>
<proteinExistence type="predicted"/>